<dbReference type="SMART" id="SM00966">
    <property type="entry name" value="SpoVT_AbrB"/>
    <property type="match status" value="1"/>
</dbReference>
<feature type="domain" description="SpoVT-AbrB" evidence="1">
    <location>
        <begin position="17"/>
        <end position="62"/>
    </location>
</feature>
<dbReference type="InterPro" id="IPR037914">
    <property type="entry name" value="SpoVT-AbrB_sf"/>
</dbReference>
<gene>
    <name evidence="2" type="ORF">ETSY2_38220</name>
</gene>
<organism evidence="2 3">
    <name type="scientific">Candidatus Entotheonella gemina</name>
    <dbReference type="NCBI Taxonomy" id="1429439"/>
    <lineage>
        <taxon>Bacteria</taxon>
        <taxon>Pseudomonadati</taxon>
        <taxon>Nitrospinota/Tectimicrobiota group</taxon>
        <taxon>Candidatus Tectimicrobiota</taxon>
        <taxon>Candidatus Entotheonellia</taxon>
        <taxon>Candidatus Entotheonellales</taxon>
        <taxon>Candidatus Entotheonellaceae</taxon>
        <taxon>Candidatus Entotheonella</taxon>
    </lineage>
</organism>
<proteinExistence type="predicted"/>
<dbReference type="SUPFAM" id="SSF89447">
    <property type="entry name" value="AbrB/MazE/MraZ-like"/>
    <property type="match status" value="1"/>
</dbReference>
<comment type="caution">
    <text evidence="2">The sequence shown here is derived from an EMBL/GenBank/DDBJ whole genome shotgun (WGS) entry which is preliminary data.</text>
</comment>
<reference evidence="2 3" key="1">
    <citation type="journal article" date="2014" name="Nature">
        <title>An environmental bacterial taxon with a large and distinct metabolic repertoire.</title>
        <authorList>
            <person name="Wilson M.C."/>
            <person name="Mori T."/>
            <person name="Ruckert C."/>
            <person name="Uria A.R."/>
            <person name="Helf M.J."/>
            <person name="Takada K."/>
            <person name="Gernert C."/>
            <person name="Steffens U.A."/>
            <person name="Heycke N."/>
            <person name="Schmitt S."/>
            <person name="Rinke C."/>
            <person name="Helfrich E.J."/>
            <person name="Brachmann A.O."/>
            <person name="Gurgui C."/>
            <person name="Wakimoto T."/>
            <person name="Kracht M."/>
            <person name="Crusemann M."/>
            <person name="Hentschel U."/>
            <person name="Abe I."/>
            <person name="Matsunaga S."/>
            <person name="Kalinowski J."/>
            <person name="Takeyama H."/>
            <person name="Piel J."/>
        </authorList>
    </citation>
    <scope>NUCLEOTIDE SEQUENCE [LARGE SCALE GENOMIC DNA]</scope>
    <source>
        <strain evidence="3">TSY2</strain>
    </source>
</reference>
<dbReference type="GO" id="GO:0003677">
    <property type="term" value="F:DNA binding"/>
    <property type="evidence" value="ECO:0007669"/>
    <property type="project" value="InterPro"/>
</dbReference>
<sequence length="89" mass="9903">MMAFTSPLTGDAAMALVKLRRAAQITLPQELREAFDLKEGDYLEAQATESGILLSPVSIKRREPTPEQEAEVLAVVDEERRAYAAQRRS</sequence>
<evidence type="ECO:0000313" key="3">
    <source>
        <dbReference type="Proteomes" id="UP000019140"/>
    </source>
</evidence>
<evidence type="ECO:0000259" key="1">
    <source>
        <dbReference type="SMART" id="SM00966"/>
    </source>
</evidence>
<keyword evidence="3" id="KW-1185">Reference proteome</keyword>
<dbReference type="InterPro" id="IPR007159">
    <property type="entry name" value="SpoVT-AbrB_dom"/>
</dbReference>
<evidence type="ECO:0000313" key="2">
    <source>
        <dbReference type="EMBL" id="ETX00897.1"/>
    </source>
</evidence>
<dbReference type="EMBL" id="AZHX01001683">
    <property type="protein sequence ID" value="ETX00897.1"/>
    <property type="molecule type" value="Genomic_DNA"/>
</dbReference>
<dbReference type="AlphaFoldDB" id="W4LU03"/>
<dbReference type="Gene3D" id="2.10.260.10">
    <property type="match status" value="1"/>
</dbReference>
<dbReference type="Proteomes" id="UP000019140">
    <property type="component" value="Unassembled WGS sequence"/>
</dbReference>
<dbReference type="NCBIfam" id="TIGR01439">
    <property type="entry name" value="lp_hng_hel_AbrB"/>
    <property type="match status" value="1"/>
</dbReference>
<protein>
    <recommendedName>
        <fullName evidence="1">SpoVT-AbrB domain-containing protein</fullName>
    </recommendedName>
</protein>
<dbReference type="Pfam" id="PF04014">
    <property type="entry name" value="MazE_antitoxin"/>
    <property type="match status" value="1"/>
</dbReference>
<accession>W4LU03</accession>
<name>W4LU03_9BACT</name>
<dbReference type="HOGENOM" id="CLU_2449114_0_0_7"/>